<keyword evidence="4" id="KW-0472">Membrane</keyword>
<dbReference type="PANTHER" id="PTHR46273">
    <property type="entry name" value="MYOSUPPRESSIN RECEPTOR 1, ISOFORM B-RELATED"/>
    <property type="match status" value="1"/>
</dbReference>
<evidence type="ECO:0000256" key="2">
    <source>
        <dbReference type="ARBA" id="ARBA00022692"/>
    </source>
</evidence>
<dbReference type="OrthoDB" id="5864054at2759"/>
<dbReference type="GO" id="GO:0005886">
    <property type="term" value="C:plasma membrane"/>
    <property type="evidence" value="ECO:0007669"/>
    <property type="project" value="TreeGrafter"/>
</dbReference>
<dbReference type="Proteomes" id="UP000749559">
    <property type="component" value="Unassembled WGS sequence"/>
</dbReference>
<dbReference type="GO" id="GO:0008528">
    <property type="term" value="F:G protein-coupled peptide receptor activity"/>
    <property type="evidence" value="ECO:0007669"/>
    <property type="project" value="InterPro"/>
</dbReference>
<reference evidence="5" key="1">
    <citation type="submission" date="2022-03" db="EMBL/GenBank/DDBJ databases">
        <authorList>
            <person name="Martin C."/>
        </authorList>
    </citation>
    <scope>NUCLEOTIDE SEQUENCE</scope>
</reference>
<name>A0A8J1XQM4_OWEFU</name>
<evidence type="ECO:0000256" key="3">
    <source>
        <dbReference type="ARBA" id="ARBA00022989"/>
    </source>
</evidence>
<dbReference type="AlphaFoldDB" id="A0A8J1XQM4"/>
<organism evidence="5 6">
    <name type="scientific">Owenia fusiformis</name>
    <name type="common">Polychaete worm</name>
    <dbReference type="NCBI Taxonomy" id="6347"/>
    <lineage>
        <taxon>Eukaryota</taxon>
        <taxon>Metazoa</taxon>
        <taxon>Spiralia</taxon>
        <taxon>Lophotrochozoa</taxon>
        <taxon>Annelida</taxon>
        <taxon>Polychaeta</taxon>
        <taxon>Sedentaria</taxon>
        <taxon>Canalipalpata</taxon>
        <taxon>Sabellida</taxon>
        <taxon>Oweniida</taxon>
        <taxon>Oweniidae</taxon>
        <taxon>Owenia</taxon>
    </lineage>
</organism>
<evidence type="ECO:0000256" key="1">
    <source>
        <dbReference type="ARBA" id="ARBA00004370"/>
    </source>
</evidence>
<comment type="subcellular location">
    <subcellularLocation>
        <location evidence="1">Membrane</location>
    </subcellularLocation>
</comment>
<keyword evidence="6" id="KW-1185">Reference proteome</keyword>
<sequence>MEVTQLTHINKVNLTLNNVSYEEVNQTFTNTCTTNCEAGNGIFYYSGAEELKDFQNWYSRYHGYIAATICILGIVANLLNIVVLTQKNMISATNCILTALAVADGLTMLAYFPFALFFYCIHSANVLDADKNSLSSTKFLFFYAAFSTVVHSIAIWLTVTLAIFRFMFIKYPRYGPLLCSLPRAKLAVALVYLVTFIFCIPNIVALSVVPYTKDELNRTIWLLHMPENTMLQKVIVKGNFWIQAIVIKLGPCAGLTVLSFLLIQSMREAEQRRKNLRAKSVKPDDDNRRDRKTNRTTRMLLAVVILFLITEMPQGILMFLTGVLDTHFFKEIYDPLGDFMDILALINNGINFILYCTMSKQFRETFLDIFLKPVREETRRLSTGFTMIPTQNGKISDSDATLV</sequence>
<dbReference type="InterPro" id="IPR017452">
    <property type="entry name" value="GPCR_Rhodpsn_7TM"/>
</dbReference>
<dbReference type="PANTHER" id="PTHR46273:SF4">
    <property type="entry name" value="AT19640P"/>
    <property type="match status" value="1"/>
</dbReference>
<gene>
    <name evidence="5" type="ORF">OFUS_LOCUS26760</name>
</gene>
<proteinExistence type="predicted"/>
<evidence type="ECO:0000313" key="5">
    <source>
        <dbReference type="EMBL" id="CAH1803141.1"/>
    </source>
</evidence>
<keyword evidence="2" id="KW-0812">Transmembrane</keyword>
<evidence type="ECO:0000313" key="6">
    <source>
        <dbReference type="Proteomes" id="UP000749559"/>
    </source>
</evidence>
<dbReference type="PROSITE" id="PS50262">
    <property type="entry name" value="G_PROTEIN_RECEP_F1_2"/>
    <property type="match status" value="1"/>
</dbReference>
<dbReference type="InterPro" id="IPR019427">
    <property type="entry name" value="7TM_GPCR_serpentine_rcpt_Srw"/>
</dbReference>
<dbReference type="SUPFAM" id="SSF81321">
    <property type="entry name" value="Family A G protein-coupled receptor-like"/>
    <property type="match status" value="1"/>
</dbReference>
<protein>
    <submittedName>
        <fullName evidence="5">Uncharacterized protein</fullName>
    </submittedName>
</protein>
<dbReference type="InterPro" id="IPR000276">
    <property type="entry name" value="GPCR_Rhodpsn"/>
</dbReference>
<keyword evidence="3" id="KW-1133">Transmembrane helix</keyword>
<evidence type="ECO:0000256" key="4">
    <source>
        <dbReference type="ARBA" id="ARBA00023136"/>
    </source>
</evidence>
<comment type="caution">
    <text evidence="5">The sequence shown here is derived from an EMBL/GenBank/DDBJ whole genome shotgun (WGS) entry which is preliminary data.</text>
</comment>
<dbReference type="CDD" id="cd14978">
    <property type="entry name" value="7tmA_FMRFamide_R-like"/>
    <property type="match status" value="1"/>
</dbReference>
<dbReference type="PRINTS" id="PR00237">
    <property type="entry name" value="GPCRRHODOPSN"/>
</dbReference>
<accession>A0A8J1XQM4</accession>
<dbReference type="EMBL" id="CAIIXF020000278">
    <property type="protein sequence ID" value="CAH1803141.1"/>
    <property type="molecule type" value="Genomic_DNA"/>
</dbReference>
<dbReference type="Gene3D" id="1.20.1070.10">
    <property type="entry name" value="Rhodopsin 7-helix transmembrane proteins"/>
    <property type="match status" value="1"/>
</dbReference>
<dbReference type="Pfam" id="PF10324">
    <property type="entry name" value="7TM_GPCR_Srw"/>
    <property type="match status" value="1"/>
</dbReference>
<dbReference type="InterPro" id="IPR053219">
    <property type="entry name" value="GPCR_Dmsr-1"/>
</dbReference>